<feature type="domain" description="E3 ubiquitin-protein ligase UBR-like C-terminal" evidence="3">
    <location>
        <begin position="1928"/>
        <end position="2307"/>
    </location>
</feature>
<evidence type="ECO:0000313" key="4">
    <source>
        <dbReference type="EMBL" id="VDL59737.1"/>
    </source>
</evidence>
<comment type="function">
    <text evidence="1">Ubiquitin ligase protein which is a component of the N-end rule pathway. Recognizes and binds to proteins bearing specific N-terminal residues that are destabilizing according to the N-end rule, leading to their ubiquitination and subsequent degradation.</text>
</comment>
<organism evidence="6">
    <name type="scientific">Hymenolepis diminuta</name>
    <name type="common">Rat tapeworm</name>
    <dbReference type="NCBI Taxonomy" id="6216"/>
    <lineage>
        <taxon>Eukaryota</taxon>
        <taxon>Metazoa</taxon>
        <taxon>Spiralia</taxon>
        <taxon>Lophotrochozoa</taxon>
        <taxon>Platyhelminthes</taxon>
        <taxon>Cestoda</taxon>
        <taxon>Eucestoda</taxon>
        <taxon>Cyclophyllidea</taxon>
        <taxon>Hymenolepididae</taxon>
        <taxon>Hymenolepis</taxon>
    </lineage>
</organism>
<reference evidence="6" key="1">
    <citation type="submission" date="2016-04" db="UniProtKB">
        <authorList>
            <consortium name="WormBaseParasite"/>
        </authorList>
    </citation>
    <scope>IDENTIFICATION</scope>
</reference>
<comment type="pathway">
    <text evidence="1">Protein modification; protein ubiquitination.</text>
</comment>
<dbReference type="Proteomes" id="UP000274504">
    <property type="component" value="Unassembled WGS sequence"/>
</dbReference>
<dbReference type="EC" id="2.3.2.27" evidence="1"/>
<gene>
    <name evidence="4" type="ORF">HDID_LOCUS7419</name>
</gene>
<evidence type="ECO:0000256" key="2">
    <source>
        <dbReference type="SAM" id="MobiDB-lite"/>
    </source>
</evidence>
<keyword evidence="1" id="KW-0833">Ubl conjugation pathway</keyword>
<dbReference type="UniPathway" id="UPA00143"/>
<dbReference type="GO" id="GO:0061630">
    <property type="term" value="F:ubiquitin protein ligase activity"/>
    <property type="evidence" value="ECO:0007669"/>
    <property type="project" value="UniProtKB-UniRule"/>
</dbReference>
<evidence type="ECO:0000313" key="6">
    <source>
        <dbReference type="WBParaSite" id="HDID_0000742101-mRNA-1"/>
    </source>
</evidence>
<evidence type="ECO:0000259" key="3">
    <source>
        <dbReference type="Pfam" id="PF18995"/>
    </source>
</evidence>
<dbReference type="STRING" id="6216.A0A0R3SQQ0"/>
<keyword evidence="1" id="KW-0863">Zinc-finger</keyword>
<keyword evidence="1" id="KW-0808">Transferase</keyword>
<keyword evidence="1" id="KW-0479">Metal-binding</keyword>
<dbReference type="OrthoDB" id="6278451at2759"/>
<name>A0A0R3SQQ0_HYMDI</name>
<dbReference type="GO" id="GO:0008270">
    <property type="term" value="F:zinc ion binding"/>
    <property type="evidence" value="ECO:0007669"/>
    <property type="project" value="UniProtKB-UniRule"/>
</dbReference>
<dbReference type="GO" id="GO:0005737">
    <property type="term" value="C:cytoplasm"/>
    <property type="evidence" value="ECO:0007669"/>
    <property type="project" value="TreeGrafter"/>
</dbReference>
<accession>A0A0R3SQQ0</accession>
<feature type="region of interest" description="Disordered" evidence="2">
    <location>
        <begin position="1218"/>
        <end position="1241"/>
    </location>
</feature>
<dbReference type="PANTHER" id="PTHR21497">
    <property type="entry name" value="UBIQUITIN LIGASE E3 ALPHA-RELATED"/>
    <property type="match status" value="1"/>
</dbReference>
<protein>
    <recommendedName>
        <fullName evidence="1">E3 ubiquitin-protein ligase</fullName>
        <ecNumber evidence="1">2.3.2.27</ecNumber>
    </recommendedName>
</protein>
<reference evidence="4 5" key="2">
    <citation type="submission" date="2018-11" db="EMBL/GenBank/DDBJ databases">
        <authorList>
            <consortium name="Pathogen Informatics"/>
        </authorList>
    </citation>
    <scope>NUCLEOTIDE SEQUENCE [LARGE SCALE GENOMIC DNA]</scope>
</reference>
<feature type="region of interest" description="Disordered" evidence="2">
    <location>
        <begin position="1826"/>
        <end position="1853"/>
    </location>
</feature>
<feature type="compositionally biased region" description="Low complexity" evidence="2">
    <location>
        <begin position="1221"/>
        <end position="1238"/>
    </location>
</feature>
<dbReference type="InterPro" id="IPR044046">
    <property type="entry name" value="E3_ligase_UBR-like_C"/>
</dbReference>
<sequence length="2320" mass="260722">MESTVYAVEDFFINVLRWLERLACKVLPLRPFIGNAFYGRFPDLSQAVLTPEVYSADKMMMPHSFVWHIFKRYSLTHRATRKTSSRLIASVLLQESFHRRVFARNFVAFYEEILQGYIYDDHLQADSLLFLSCQFLTVTSLSRCLLTECDVLTRMFRRVVIAMLASSSLLPSIYECNDNNRTITAQFSNDSFPAPVTRSSPVVNLLQSLKAGNSRAWAAMQALLSNEASREDMMCLNWRNPPHDDNPNFHPFERLLSSVCHDMGYVLTSLLNVRPIPGWWDEKARQNFMNYFKELLRYFCFSQDMNCLYRATVSHVEIESEWFSTFQVLASIHKCLERTIQVASSDKKLLLQCIEAAKNMYERRVGIIDKCFLVKEYTGYLEYGEIPYNELQVQCIGATSVVCDYDIMSMRYSPMQPLPRLLAALYGHALEMGISPTRLGLIDKDYMNLLIERPLQNVAFVAQAAANFWVRNGQTVRNIIYNIHRRYRTDLVDRDYQLLQQAAAILPPDEYLVRLCHKLNLVPLMKRRFMWYHVCVNYYKALGRALHVGNWDLLDSSMSIRVHFIEAFLRLLLYILTHRTTDGVAYYDPGVYNALPQNPNLFPDAKLGVIDEALEVHYGQLVDDVIHTLCIKSMTHSKLTASLASQIPGCLLRKAPPYPPPSPPVPGSSVAISGNAPPITSSWKERVEGPLIKILGEAQENILNVLKIWSQKPPDSEGRHCQRLPIPPPLPRPRRRFHSAMSGILQVMRCKTFVRIIRQLLCVALTSKQPSEQPWTELLTELTLHLIAIALYEDAVEFKETGRRPFMEVVASVPLTESSEELKNLAASKFWRQTPPSVEQINTNLFANEDKSSQLLLSFFCSANCILSKLVALQAFERDPKVAELIKWTVDLWNEVAAKPKSGAIQMEVDTSVSTPISNDEEKQARKRRRHENIMAKMAQMQRRFIETHFQDIAAANEAEQPMDTSESTAQPTSNLLALKSPITDSVPITFSPLLPNQVELRISQLLNGERSTITCNMCLEEFPMSEASNIIGNASANRSNVLSITPPHGQVMDFIHGKNCSDCIRVNPFASRTTAIGAAHFEYVTGCNTPICSKRTNSSSTVFMAAMGTGLFGQNTKFASGFCCNLLFFVGYLCHALGGVESDGVLSCSLSKVVVDFSGRIPPCVHNFRSFDGVHHCVADSTERTLGGIATSAVSGSIGAHESVLSRMPYLLSGLNQTAPSNPGSSTQPPSPGSSTGLAHPDVIDPWFPRPLIASRCPVGEEGTFISCCQHFVHARCKENYMKRRRPNQVDENRLSRRGQAEYSCTLCHFAGNFDYPIVDPFPNSAPAEWFAQCLRNQLDLVSWLRNIQTWFTVTPKISPAVNFKISSLDGNNATPEILAKLFAMLSDAGKQEESRSIIRKIRSVAREIIVLSDTPVDGEDIIGASTNTSVGSERPVTLKIRFRKLLHFPRPDGLHVSRNLWSFVKAIVHLSQPRPIDANVWSSNSPPDMAFNFLEMENEAFIEAFEQNIPDWIEVDDNEDNEADMGLGMEIPNAFLEMLQQQGVHLVPPPFYSGQIQNWFQSRSATPSTRGNSRSKVNAAILPPCICEAIDEFCTSLKSSYSHFVILSEEPLADSQSPSRLPYRLRASVLCTRGRALQALSAACSTMRTLRHTIAYTLFSWERHLRRLGPYSHFFSEDFTERHRRPLMQMVRAAFFAHARLAPVSRSVYGLAVGDTENLADASALDENAEIRQWILHRDDPEWWWWYCYFTTEGSAGELMSLDVYPFFSMYGPASGTTINSHCSHGYTKKFPNATENILRIAVTQDAIRLWRLLLPDSSSLCEENPIPGPSTSDPYAADPSVDIATSTPPSPDSLEIPASLIWDADITHLLINLFFLRPGLEPVSHRVTCQRTSQQERVKEHESKQLLPDVTCNDGFPRLPIGDSHDAFTLRICFLALLVQTLLSWKPNAVSEEASSSKVDAVKEPCALLWMTDKLLAVRRRLQHLAGLPVCTIEATAENLSHLFSYIREHCLPFLRIAAYLISLFTNVDVPSELSNPKPEEEPCEFSLLLAYLGLSQAPVDLLVLLSDATADSYATSPQRLSFSPASPEVSTSSSLWLASLMTSWCLLGRQSVARRLYSENLIPRFFTQSAASGDMHLSLLPEPYIKVPRLIQLPKEYATLISLATEIKGVHRGSNIHSDPTLCLVCGAVACYACYSCRRFESMPIVGANPTASANSSPSTSLSRRETVVFDIQAHIRRFHSGYGLVMLFSGGVLLFSDQARRITDLGSPYTDEFGEPDIGLRRGNPLYLDEKLYEEFNRTWLKHETRVNPNANLHL</sequence>
<dbReference type="EMBL" id="UYSG01010934">
    <property type="protein sequence ID" value="VDL59737.1"/>
    <property type="molecule type" value="Genomic_DNA"/>
</dbReference>
<dbReference type="WBParaSite" id="HDID_0000742101-mRNA-1">
    <property type="protein sequence ID" value="HDID_0000742101-mRNA-1"/>
    <property type="gene ID" value="HDID_0000742101"/>
</dbReference>
<dbReference type="PANTHER" id="PTHR21497:SF39">
    <property type="entry name" value="E3 UBIQUITIN-PROTEIN LIGASE UBR3"/>
    <property type="match status" value="1"/>
</dbReference>
<evidence type="ECO:0000313" key="5">
    <source>
        <dbReference type="Proteomes" id="UP000274504"/>
    </source>
</evidence>
<dbReference type="GO" id="GO:0016567">
    <property type="term" value="P:protein ubiquitination"/>
    <property type="evidence" value="ECO:0007669"/>
    <property type="project" value="UniProtKB-UniRule"/>
</dbReference>
<dbReference type="GO" id="GO:0000151">
    <property type="term" value="C:ubiquitin ligase complex"/>
    <property type="evidence" value="ECO:0007669"/>
    <property type="project" value="TreeGrafter"/>
</dbReference>
<dbReference type="InterPro" id="IPR039164">
    <property type="entry name" value="UBR1-like"/>
</dbReference>
<dbReference type="Pfam" id="PF18995">
    <property type="entry name" value="PRT6_C"/>
    <property type="match status" value="1"/>
</dbReference>
<keyword evidence="1" id="KW-0862">Zinc</keyword>
<evidence type="ECO:0000256" key="1">
    <source>
        <dbReference type="RuleBase" id="RU366018"/>
    </source>
</evidence>
<comment type="catalytic activity">
    <reaction evidence="1">
        <text>S-ubiquitinyl-[E2 ubiquitin-conjugating enzyme]-L-cysteine + [acceptor protein]-L-lysine = [E2 ubiquitin-conjugating enzyme]-L-cysteine + N(6)-ubiquitinyl-[acceptor protein]-L-lysine.</text>
        <dbReference type="EC" id="2.3.2.27"/>
    </reaction>
</comment>
<dbReference type="GO" id="GO:0071596">
    <property type="term" value="P:ubiquitin-dependent protein catabolic process via the N-end rule pathway"/>
    <property type="evidence" value="ECO:0007669"/>
    <property type="project" value="UniProtKB-UniRule"/>
</dbReference>
<proteinExistence type="inferred from homology"/>
<comment type="similarity">
    <text evidence="1">Belongs to the E3 ubiquitin-protein ligase UBR1-like family.</text>
</comment>